<comment type="caution">
    <text evidence="2">The sequence shown here is derived from an EMBL/GenBank/DDBJ whole genome shotgun (WGS) entry which is preliminary data.</text>
</comment>
<reference evidence="2" key="1">
    <citation type="submission" date="2023-06" db="EMBL/GenBank/DDBJ databases">
        <title>Genomic analysis of the entomopathogenic nematode Steinernema hermaphroditum.</title>
        <authorList>
            <person name="Schwarz E.M."/>
            <person name="Heppert J.K."/>
            <person name="Baniya A."/>
            <person name="Schwartz H.T."/>
            <person name="Tan C.-H."/>
            <person name="Antoshechkin I."/>
            <person name="Sternberg P.W."/>
            <person name="Goodrich-Blair H."/>
            <person name="Dillman A.R."/>
        </authorList>
    </citation>
    <scope>NUCLEOTIDE SEQUENCE</scope>
    <source>
        <strain evidence="2">PS9179</strain>
        <tissue evidence="2">Whole animal</tissue>
    </source>
</reference>
<evidence type="ECO:0000313" key="2">
    <source>
        <dbReference type="EMBL" id="KAK0401846.1"/>
    </source>
</evidence>
<dbReference type="AlphaFoldDB" id="A0AA39HAR8"/>
<keyword evidence="3" id="KW-1185">Reference proteome</keyword>
<evidence type="ECO:0000313" key="3">
    <source>
        <dbReference type="Proteomes" id="UP001175271"/>
    </source>
</evidence>
<feature type="transmembrane region" description="Helical" evidence="1">
    <location>
        <begin position="46"/>
        <end position="70"/>
    </location>
</feature>
<organism evidence="2 3">
    <name type="scientific">Steinernema hermaphroditum</name>
    <dbReference type="NCBI Taxonomy" id="289476"/>
    <lineage>
        <taxon>Eukaryota</taxon>
        <taxon>Metazoa</taxon>
        <taxon>Ecdysozoa</taxon>
        <taxon>Nematoda</taxon>
        <taxon>Chromadorea</taxon>
        <taxon>Rhabditida</taxon>
        <taxon>Tylenchina</taxon>
        <taxon>Panagrolaimomorpha</taxon>
        <taxon>Strongyloidoidea</taxon>
        <taxon>Steinernematidae</taxon>
        <taxon>Steinernema</taxon>
    </lineage>
</organism>
<dbReference type="Proteomes" id="UP001175271">
    <property type="component" value="Unassembled WGS sequence"/>
</dbReference>
<protein>
    <submittedName>
        <fullName evidence="2">Uncharacterized protein</fullName>
    </submittedName>
</protein>
<evidence type="ECO:0000256" key="1">
    <source>
        <dbReference type="SAM" id="Phobius"/>
    </source>
</evidence>
<dbReference type="EMBL" id="JAUCMV010000004">
    <property type="protein sequence ID" value="KAK0401846.1"/>
    <property type="molecule type" value="Genomic_DNA"/>
</dbReference>
<accession>A0AA39HAR8</accession>
<keyword evidence="1" id="KW-1133">Transmembrane helix</keyword>
<gene>
    <name evidence="2" type="ORF">QR680_016008</name>
</gene>
<name>A0AA39HAR8_9BILA</name>
<sequence length="534" mass="58502">MQMDMSRLRTDYTSPVYQRSDGYISGSLGQIRQRVRLERSLFSFRLLNIMLAVGGQSAWLCAIFATLAILTGISGQAMGPAQQAALAPELVGYWGNGDSMLVSALVNISSQLTGEEAVEWNWVVEDCNATANNASFTADEVIVACASEIQAYFQKFPDVQQMFLYSSIGNWGSFSDLFQEVVYINAPLTASMIALVNGQSELELAIEQYISTISDPNEIAALEVLLAEIHGVLNNTALSYDQQMANLSSIFADFFKQHPAWAASIRGIKIPGFGSIGDFLNVADQHFRIDNFGQLFVIDAGQTQSRLVVDLTNDVNKPAYNLTRSEKTLLLDFINDIQAISSNASLSTNDKIAAIVAAYQQLMLIAPYLQSVLGSFPIGTEFGFGTFQDLINAYDFVSYCTCNTPVMSSWSVVFAPTAAPTTKAPTTTPMLGNCATLSQVIKVFNGNETIFYDSSNQYLNNNPGTQATNWRPYLTRIQNTIIMNSTLTTTQQIQQIAYTIKTYEGTNTARISYLNGIMIGSWGTYAQLLTCGGY</sequence>
<proteinExistence type="predicted"/>
<keyword evidence="1" id="KW-0812">Transmembrane</keyword>
<keyword evidence="1" id="KW-0472">Membrane</keyword>